<dbReference type="InterPro" id="IPR001789">
    <property type="entry name" value="Sig_transdc_resp-reg_receiver"/>
</dbReference>
<dbReference type="SUPFAM" id="SSF55874">
    <property type="entry name" value="ATPase domain of HSP90 chaperone/DNA topoisomerase II/histidine kinase"/>
    <property type="match status" value="1"/>
</dbReference>
<dbReference type="InterPro" id="IPR011006">
    <property type="entry name" value="CheY-like_superfamily"/>
</dbReference>
<dbReference type="SUPFAM" id="SSF52172">
    <property type="entry name" value="CheY-like"/>
    <property type="match status" value="1"/>
</dbReference>
<feature type="domain" description="Histidine kinase" evidence="5">
    <location>
        <begin position="173"/>
        <end position="384"/>
    </location>
</feature>
<dbReference type="InterPro" id="IPR003594">
    <property type="entry name" value="HATPase_dom"/>
</dbReference>
<reference evidence="7 8" key="1">
    <citation type="submission" date="2016-11" db="EMBL/GenBank/DDBJ databases">
        <authorList>
            <person name="Varghese N."/>
            <person name="Submissions S."/>
        </authorList>
    </citation>
    <scope>NUCLEOTIDE SEQUENCE [LARGE SCALE GENOMIC DNA]</scope>
    <source>
        <strain evidence="7 8">DSM 17919</strain>
    </source>
</reference>
<dbReference type="EMBL" id="FQZR01000002">
    <property type="protein sequence ID" value="SHI47700.1"/>
    <property type="molecule type" value="Genomic_DNA"/>
</dbReference>
<dbReference type="EC" id="2.7.13.3" evidence="2"/>
<organism evidence="7 8">
    <name type="scientific">Halodesulfovibrio aestuarii</name>
    <dbReference type="NCBI Taxonomy" id="126333"/>
    <lineage>
        <taxon>Bacteria</taxon>
        <taxon>Pseudomonadati</taxon>
        <taxon>Thermodesulfobacteriota</taxon>
        <taxon>Desulfovibrionia</taxon>
        <taxon>Desulfovibrionales</taxon>
        <taxon>Desulfovibrionaceae</taxon>
        <taxon>Halodesulfovibrio</taxon>
    </lineage>
</organism>
<dbReference type="Pfam" id="PF02518">
    <property type="entry name" value="HATPase_c"/>
    <property type="match status" value="1"/>
</dbReference>
<feature type="domain" description="Response regulatory" evidence="6">
    <location>
        <begin position="26"/>
        <end position="150"/>
    </location>
</feature>
<keyword evidence="7" id="KW-0418">Kinase</keyword>
<dbReference type="PROSITE" id="PS50109">
    <property type="entry name" value="HIS_KIN"/>
    <property type="match status" value="1"/>
</dbReference>
<comment type="catalytic activity">
    <reaction evidence="1">
        <text>ATP + protein L-histidine = ADP + protein N-phospho-L-histidine.</text>
        <dbReference type="EC" id="2.7.13.3"/>
    </reaction>
</comment>
<evidence type="ECO:0000313" key="7">
    <source>
        <dbReference type="EMBL" id="SHI47700.1"/>
    </source>
</evidence>
<dbReference type="SMART" id="SM00448">
    <property type="entry name" value="REC"/>
    <property type="match status" value="1"/>
</dbReference>
<dbReference type="PROSITE" id="PS50110">
    <property type="entry name" value="RESPONSE_REGULATORY"/>
    <property type="match status" value="1"/>
</dbReference>
<dbReference type="GO" id="GO:0000155">
    <property type="term" value="F:phosphorelay sensor kinase activity"/>
    <property type="evidence" value="ECO:0007669"/>
    <property type="project" value="InterPro"/>
</dbReference>
<dbReference type="Proteomes" id="UP000184001">
    <property type="component" value="Unassembled WGS sequence"/>
</dbReference>
<accession>A0A8G2C799</accession>
<evidence type="ECO:0000256" key="2">
    <source>
        <dbReference type="ARBA" id="ARBA00012438"/>
    </source>
</evidence>
<dbReference type="RefSeq" id="WP_020001209.1">
    <property type="nucleotide sequence ID" value="NZ_CP192219.1"/>
</dbReference>
<dbReference type="InterPro" id="IPR004358">
    <property type="entry name" value="Sig_transdc_His_kin-like_C"/>
</dbReference>
<evidence type="ECO:0000313" key="8">
    <source>
        <dbReference type="Proteomes" id="UP000184001"/>
    </source>
</evidence>
<evidence type="ECO:0000256" key="4">
    <source>
        <dbReference type="PROSITE-ProRule" id="PRU00169"/>
    </source>
</evidence>
<dbReference type="InterPro" id="IPR005467">
    <property type="entry name" value="His_kinase_dom"/>
</dbReference>
<dbReference type="PANTHER" id="PTHR43547">
    <property type="entry name" value="TWO-COMPONENT HISTIDINE KINASE"/>
    <property type="match status" value="1"/>
</dbReference>
<dbReference type="PANTHER" id="PTHR43547:SF2">
    <property type="entry name" value="HYBRID SIGNAL TRANSDUCTION HISTIDINE KINASE C"/>
    <property type="match status" value="1"/>
</dbReference>
<dbReference type="Pfam" id="PF00072">
    <property type="entry name" value="Response_reg"/>
    <property type="match status" value="1"/>
</dbReference>
<dbReference type="PRINTS" id="PR00344">
    <property type="entry name" value="BCTRLSENSOR"/>
</dbReference>
<evidence type="ECO:0000256" key="1">
    <source>
        <dbReference type="ARBA" id="ARBA00000085"/>
    </source>
</evidence>
<dbReference type="AlphaFoldDB" id="A0A8G2C799"/>
<dbReference type="Gene3D" id="3.30.565.10">
    <property type="entry name" value="Histidine kinase-like ATPase, C-terminal domain"/>
    <property type="match status" value="1"/>
</dbReference>
<keyword evidence="3 4" id="KW-0597">Phosphoprotein</keyword>
<dbReference type="Gene3D" id="1.10.287.130">
    <property type="match status" value="1"/>
</dbReference>
<dbReference type="CDD" id="cd00082">
    <property type="entry name" value="HisKA"/>
    <property type="match status" value="1"/>
</dbReference>
<evidence type="ECO:0000259" key="6">
    <source>
        <dbReference type="PROSITE" id="PS50110"/>
    </source>
</evidence>
<name>A0A8G2C799_9BACT</name>
<sequence length="398" mass="44522">MVVDEDLLFADEEDLEPATKEPQRWRILIVDDEEEVHTVTRLVLNDFTFEGRKLDLISAYSGKESLELLRDTKDIAVVLLDVVMEDNHAGLDVAKRIREDLNNPFTRIILRTGQPGQAPENKVISELDINDYKQKTELTAQKLFVTVTTALRSFRDLKTIETNRKRLLQLAMSIAHQIRNRTMSIAGFVHIAVRELVAGEDIVPHLDTIRIEASRLEALVSSVSDFASLSRGVKEDVLLKTVVDEAYTATEKKLASKDIVFADVATMNVDVAALMIKADKNLIVRMLQELLVNAVMFRKEDCRIAITATPLNEGCILKIEDNGIGISPEIISYIFDPFFSSRSDGVGMGLCTVRKIVEEHGWEISVNSSERTGSSFEIVIPFRSDSVSKEGSKPDESS</sequence>
<dbReference type="InterPro" id="IPR003661">
    <property type="entry name" value="HisK_dim/P_dom"/>
</dbReference>
<dbReference type="InterPro" id="IPR036890">
    <property type="entry name" value="HATPase_C_sf"/>
</dbReference>
<dbReference type="SMART" id="SM00387">
    <property type="entry name" value="HATPase_c"/>
    <property type="match status" value="1"/>
</dbReference>
<gene>
    <name evidence="7" type="ORF">SAMN05660830_00068</name>
</gene>
<feature type="modified residue" description="4-aspartylphosphate" evidence="4">
    <location>
        <position position="81"/>
    </location>
</feature>
<evidence type="ECO:0000259" key="5">
    <source>
        <dbReference type="PROSITE" id="PS50109"/>
    </source>
</evidence>
<proteinExistence type="predicted"/>
<dbReference type="Gene3D" id="3.40.50.2300">
    <property type="match status" value="1"/>
</dbReference>
<comment type="caution">
    <text evidence="7">The sequence shown here is derived from an EMBL/GenBank/DDBJ whole genome shotgun (WGS) entry which is preliminary data.</text>
</comment>
<evidence type="ECO:0000256" key="3">
    <source>
        <dbReference type="ARBA" id="ARBA00022553"/>
    </source>
</evidence>
<keyword evidence="7" id="KW-0808">Transferase</keyword>
<protein>
    <recommendedName>
        <fullName evidence="2">histidine kinase</fullName>
        <ecNumber evidence="2">2.7.13.3</ecNumber>
    </recommendedName>
</protein>